<dbReference type="Proteomes" id="UP001162162">
    <property type="component" value="Unassembled WGS sequence"/>
</dbReference>
<comment type="caution">
    <text evidence="1">The sequence shown here is derived from an EMBL/GenBank/DDBJ whole genome shotgun (WGS) entry which is preliminary data.</text>
</comment>
<accession>A0AAV8Z5H9</accession>
<proteinExistence type="predicted"/>
<reference evidence="1" key="1">
    <citation type="journal article" date="2023" name="Insect Mol. Biol.">
        <title>Genome sequencing provides insights into the evolution of gene families encoding plant cell wall-degrading enzymes in longhorned beetles.</title>
        <authorList>
            <person name="Shin N.R."/>
            <person name="Okamura Y."/>
            <person name="Kirsch R."/>
            <person name="Pauchet Y."/>
        </authorList>
    </citation>
    <scope>NUCLEOTIDE SEQUENCE</scope>
    <source>
        <strain evidence="1">AMC_N1</strain>
    </source>
</reference>
<sequence length="78" mass="8923">MQIDENVSEEKKQANAFLREGKDTCHIRMFDNTEVFGTIKAFDLNFENVVVENLKTPLPQPLKSAILRTNDILTISLE</sequence>
<dbReference type="Gene3D" id="2.30.30.100">
    <property type="match status" value="1"/>
</dbReference>
<evidence type="ECO:0008006" key="3">
    <source>
        <dbReference type="Google" id="ProtNLM"/>
    </source>
</evidence>
<dbReference type="EMBL" id="JAPWTK010000014">
    <property type="protein sequence ID" value="KAJ8959103.1"/>
    <property type="molecule type" value="Genomic_DNA"/>
</dbReference>
<dbReference type="AlphaFoldDB" id="A0AAV8Z5H9"/>
<protein>
    <recommendedName>
        <fullName evidence="3">LSM domain-containing protein</fullName>
    </recommendedName>
</protein>
<dbReference type="Pfam" id="PF11095">
    <property type="entry name" value="Gemin7"/>
    <property type="match status" value="1"/>
</dbReference>
<gene>
    <name evidence="1" type="ORF">NQ318_022360</name>
</gene>
<dbReference type="InterPro" id="IPR020338">
    <property type="entry name" value="SMN_gemin7"/>
</dbReference>
<evidence type="ECO:0000313" key="2">
    <source>
        <dbReference type="Proteomes" id="UP001162162"/>
    </source>
</evidence>
<dbReference type="GO" id="GO:0034719">
    <property type="term" value="C:SMN-Sm protein complex"/>
    <property type="evidence" value="ECO:0007669"/>
    <property type="project" value="InterPro"/>
</dbReference>
<organism evidence="1 2">
    <name type="scientific">Aromia moschata</name>
    <dbReference type="NCBI Taxonomy" id="1265417"/>
    <lineage>
        <taxon>Eukaryota</taxon>
        <taxon>Metazoa</taxon>
        <taxon>Ecdysozoa</taxon>
        <taxon>Arthropoda</taxon>
        <taxon>Hexapoda</taxon>
        <taxon>Insecta</taxon>
        <taxon>Pterygota</taxon>
        <taxon>Neoptera</taxon>
        <taxon>Endopterygota</taxon>
        <taxon>Coleoptera</taxon>
        <taxon>Polyphaga</taxon>
        <taxon>Cucujiformia</taxon>
        <taxon>Chrysomeloidea</taxon>
        <taxon>Cerambycidae</taxon>
        <taxon>Cerambycinae</taxon>
        <taxon>Callichromatini</taxon>
        <taxon>Aromia</taxon>
    </lineage>
</organism>
<keyword evidence="2" id="KW-1185">Reference proteome</keyword>
<evidence type="ECO:0000313" key="1">
    <source>
        <dbReference type="EMBL" id="KAJ8959103.1"/>
    </source>
</evidence>
<name>A0AAV8Z5H9_9CUCU</name>